<reference evidence="2" key="1">
    <citation type="submission" date="2014-05" db="EMBL/GenBank/DDBJ databases">
        <title>The transcriptome of the halophilic microalga Tetraselmis sp. GSL018 isolated from the Great Salt Lake, Utah.</title>
        <authorList>
            <person name="Jinkerson R.E."/>
            <person name="D'Adamo S."/>
            <person name="Posewitz M.C."/>
        </authorList>
    </citation>
    <scope>NUCLEOTIDE SEQUENCE</scope>
    <source>
        <strain evidence="2">GSL018</strain>
    </source>
</reference>
<feature type="region of interest" description="Disordered" evidence="1">
    <location>
        <begin position="1"/>
        <end position="82"/>
    </location>
</feature>
<protein>
    <submittedName>
        <fullName evidence="2">Uncharacterized protein</fullName>
    </submittedName>
</protein>
<feature type="compositionally biased region" description="Low complexity" evidence="1">
    <location>
        <begin position="45"/>
        <end position="55"/>
    </location>
</feature>
<proteinExistence type="predicted"/>
<evidence type="ECO:0000256" key="1">
    <source>
        <dbReference type="SAM" id="MobiDB-lite"/>
    </source>
</evidence>
<gene>
    <name evidence="2" type="ORF">TSPGSL018_4451</name>
</gene>
<feature type="non-terminal residue" evidence="2">
    <location>
        <position position="1"/>
    </location>
</feature>
<dbReference type="AlphaFoldDB" id="A0A061SJ80"/>
<sequence length="82" mass="8240">DGRPVRAPSGLHGQPAADLSNPSADARRSPPPVCRPKALRRRLSGRPGPSGSLGRKGIAEGTRGLSSACDALFRAGSGGRGG</sequence>
<evidence type="ECO:0000313" key="2">
    <source>
        <dbReference type="EMBL" id="JAC82970.1"/>
    </source>
</evidence>
<accession>A0A061SJ80</accession>
<dbReference type="EMBL" id="GBEZ01002054">
    <property type="protein sequence ID" value="JAC82970.1"/>
    <property type="molecule type" value="Transcribed_RNA"/>
</dbReference>
<name>A0A061SJ80_9CHLO</name>
<organism evidence="2">
    <name type="scientific">Tetraselmis sp. GSL018</name>
    <dbReference type="NCBI Taxonomy" id="582737"/>
    <lineage>
        <taxon>Eukaryota</taxon>
        <taxon>Viridiplantae</taxon>
        <taxon>Chlorophyta</taxon>
        <taxon>core chlorophytes</taxon>
        <taxon>Chlorodendrophyceae</taxon>
        <taxon>Chlorodendrales</taxon>
        <taxon>Chlorodendraceae</taxon>
        <taxon>Tetraselmis</taxon>
    </lineage>
</organism>
<feature type="non-terminal residue" evidence="2">
    <location>
        <position position="82"/>
    </location>
</feature>